<evidence type="ECO:0000313" key="1">
    <source>
        <dbReference type="EMBL" id="RPB11471.1"/>
    </source>
</evidence>
<sequence length="117" mass="13924">MLADILGDLEKNAKDPGSTVLQQLKSPIRSYRWEITRRHKELESKKKLIGLQYWWNKLKWPLEDAETLQILQEIERFKTSLLLAMSSDQRCSGSWYERDKRAWAKGEYQKEWCSGYA</sequence>
<name>A0A3N4KT07_9PEZI</name>
<dbReference type="AlphaFoldDB" id="A0A3N4KT07"/>
<dbReference type="OrthoDB" id="4185255at2759"/>
<reference evidence="1 2" key="1">
    <citation type="journal article" date="2018" name="Nat. Ecol. Evol.">
        <title>Pezizomycetes genomes reveal the molecular basis of ectomycorrhizal truffle lifestyle.</title>
        <authorList>
            <person name="Murat C."/>
            <person name="Payen T."/>
            <person name="Noel B."/>
            <person name="Kuo A."/>
            <person name="Morin E."/>
            <person name="Chen J."/>
            <person name="Kohler A."/>
            <person name="Krizsan K."/>
            <person name="Balestrini R."/>
            <person name="Da Silva C."/>
            <person name="Montanini B."/>
            <person name="Hainaut M."/>
            <person name="Levati E."/>
            <person name="Barry K.W."/>
            <person name="Belfiori B."/>
            <person name="Cichocki N."/>
            <person name="Clum A."/>
            <person name="Dockter R.B."/>
            <person name="Fauchery L."/>
            <person name="Guy J."/>
            <person name="Iotti M."/>
            <person name="Le Tacon F."/>
            <person name="Lindquist E.A."/>
            <person name="Lipzen A."/>
            <person name="Malagnac F."/>
            <person name="Mello A."/>
            <person name="Molinier V."/>
            <person name="Miyauchi S."/>
            <person name="Poulain J."/>
            <person name="Riccioni C."/>
            <person name="Rubini A."/>
            <person name="Sitrit Y."/>
            <person name="Splivallo R."/>
            <person name="Traeger S."/>
            <person name="Wang M."/>
            <person name="Zifcakova L."/>
            <person name="Wipf D."/>
            <person name="Zambonelli A."/>
            <person name="Paolocci F."/>
            <person name="Nowrousian M."/>
            <person name="Ottonello S."/>
            <person name="Baldrian P."/>
            <person name="Spatafora J.W."/>
            <person name="Henrissat B."/>
            <person name="Nagy L.G."/>
            <person name="Aury J.M."/>
            <person name="Wincker P."/>
            <person name="Grigoriev I.V."/>
            <person name="Bonfante P."/>
            <person name="Martin F.M."/>
        </authorList>
    </citation>
    <scope>NUCLEOTIDE SEQUENCE [LARGE SCALE GENOMIC DNA]</scope>
    <source>
        <strain evidence="1 2">CCBAS932</strain>
    </source>
</reference>
<evidence type="ECO:0000313" key="2">
    <source>
        <dbReference type="Proteomes" id="UP000277580"/>
    </source>
</evidence>
<organism evidence="1 2">
    <name type="scientific">Morchella conica CCBAS932</name>
    <dbReference type="NCBI Taxonomy" id="1392247"/>
    <lineage>
        <taxon>Eukaryota</taxon>
        <taxon>Fungi</taxon>
        <taxon>Dikarya</taxon>
        <taxon>Ascomycota</taxon>
        <taxon>Pezizomycotina</taxon>
        <taxon>Pezizomycetes</taxon>
        <taxon>Pezizales</taxon>
        <taxon>Morchellaceae</taxon>
        <taxon>Morchella</taxon>
    </lineage>
</organism>
<keyword evidence="2" id="KW-1185">Reference proteome</keyword>
<dbReference type="EMBL" id="ML119135">
    <property type="protein sequence ID" value="RPB11471.1"/>
    <property type="molecule type" value="Genomic_DNA"/>
</dbReference>
<gene>
    <name evidence="1" type="ORF">P167DRAFT_546290</name>
</gene>
<protein>
    <submittedName>
        <fullName evidence="1">Uncharacterized protein</fullName>
    </submittedName>
</protein>
<proteinExistence type="predicted"/>
<dbReference type="InParanoid" id="A0A3N4KT07"/>
<accession>A0A3N4KT07</accession>
<dbReference type="Proteomes" id="UP000277580">
    <property type="component" value="Unassembled WGS sequence"/>
</dbReference>